<dbReference type="KEGG" id="ovi:T265_07494"/>
<dbReference type="GeneID" id="20321673"/>
<organism evidence="1 2">
    <name type="scientific">Opisthorchis viverrini</name>
    <name type="common">Southeast Asian liver fluke</name>
    <dbReference type="NCBI Taxonomy" id="6198"/>
    <lineage>
        <taxon>Eukaryota</taxon>
        <taxon>Metazoa</taxon>
        <taxon>Spiralia</taxon>
        <taxon>Lophotrochozoa</taxon>
        <taxon>Platyhelminthes</taxon>
        <taxon>Trematoda</taxon>
        <taxon>Digenea</taxon>
        <taxon>Opisthorchiida</taxon>
        <taxon>Opisthorchiata</taxon>
        <taxon>Opisthorchiidae</taxon>
        <taxon>Opisthorchis</taxon>
    </lineage>
</organism>
<evidence type="ECO:0000313" key="1">
    <source>
        <dbReference type="EMBL" id="KER24989.1"/>
    </source>
</evidence>
<proteinExistence type="predicted"/>
<keyword evidence="2" id="KW-1185">Reference proteome</keyword>
<dbReference type="EMBL" id="KL596791">
    <property type="protein sequence ID" value="KER24989.1"/>
    <property type="molecule type" value="Genomic_DNA"/>
</dbReference>
<sequence length="63" mass="7064">MSADRFQELRVFPLLLKEDGGLLLLLSGPLHNIGARVCAPDPIGDICFVYTRDALRIKVWVIQ</sequence>
<dbReference type="CTD" id="20321673"/>
<dbReference type="AlphaFoldDB" id="A0A075ABG3"/>
<accession>A0A075ABG3</accession>
<evidence type="ECO:0000313" key="2">
    <source>
        <dbReference type="Proteomes" id="UP000054324"/>
    </source>
</evidence>
<reference evidence="1 2" key="1">
    <citation type="submission" date="2013-11" db="EMBL/GenBank/DDBJ databases">
        <title>Opisthorchis viverrini - life in the bile duct.</title>
        <authorList>
            <person name="Young N.D."/>
            <person name="Nagarajan N."/>
            <person name="Lin S.J."/>
            <person name="Korhonen P.K."/>
            <person name="Jex A.R."/>
            <person name="Hall R.S."/>
            <person name="Safavi-Hemami H."/>
            <person name="Kaewkong W."/>
            <person name="Bertrand D."/>
            <person name="Gao S."/>
            <person name="Seet Q."/>
            <person name="Wongkham S."/>
            <person name="Teh B.T."/>
            <person name="Wongkham C."/>
            <person name="Intapan P.M."/>
            <person name="Maleewong W."/>
            <person name="Yang X."/>
            <person name="Hu M."/>
            <person name="Wang Z."/>
            <person name="Hofmann A."/>
            <person name="Sternberg P.W."/>
            <person name="Tan P."/>
            <person name="Wang J."/>
            <person name="Gasser R.B."/>
        </authorList>
    </citation>
    <scope>NUCLEOTIDE SEQUENCE [LARGE SCALE GENOMIC DNA]</scope>
</reference>
<dbReference type="Proteomes" id="UP000054324">
    <property type="component" value="Unassembled WGS sequence"/>
</dbReference>
<dbReference type="RefSeq" id="XP_009171291.1">
    <property type="nucleotide sequence ID" value="XM_009173027.1"/>
</dbReference>
<protein>
    <submittedName>
        <fullName evidence="1">Uncharacterized protein</fullName>
    </submittedName>
</protein>
<name>A0A075ABG3_OPIVI</name>
<gene>
    <name evidence="1" type="ORF">T265_07494</name>
</gene>